<reference evidence="2 3" key="1">
    <citation type="submission" date="2014-04" db="EMBL/GenBank/DDBJ databases">
        <authorList>
            <consortium name="DOE Joint Genome Institute"/>
            <person name="Kuo A."/>
            <person name="Gay G."/>
            <person name="Dore J."/>
            <person name="Kohler A."/>
            <person name="Nagy L.G."/>
            <person name="Floudas D."/>
            <person name="Copeland A."/>
            <person name="Barry K.W."/>
            <person name="Cichocki N."/>
            <person name="Veneault-Fourrey C."/>
            <person name="LaButti K."/>
            <person name="Lindquist E.A."/>
            <person name="Lipzen A."/>
            <person name="Lundell T."/>
            <person name="Morin E."/>
            <person name="Murat C."/>
            <person name="Sun H."/>
            <person name="Tunlid A."/>
            <person name="Henrissat B."/>
            <person name="Grigoriev I.V."/>
            <person name="Hibbett D.S."/>
            <person name="Martin F."/>
            <person name="Nordberg H.P."/>
            <person name="Cantor M.N."/>
            <person name="Hua S.X."/>
        </authorList>
    </citation>
    <scope>NUCLEOTIDE SEQUENCE [LARGE SCALE GENOMIC DNA]</scope>
    <source>
        <strain evidence="3">h7</strain>
    </source>
</reference>
<evidence type="ECO:0000313" key="3">
    <source>
        <dbReference type="Proteomes" id="UP000053424"/>
    </source>
</evidence>
<reference evidence="3" key="2">
    <citation type="submission" date="2015-01" db="EMBL/GenBank/DDBJ databases">
        <title>Evolutionary Origins and Diversification of the Mycorrhizal Mutualists.</title>
        <authorList>
            <consortium name="DOE Joint Genome Institute"/>
            <consortium name="Mycorrhizal Genomics Consortium"/>
            <person name="Kohler A."/>
            <person name="Kuo A."/>
            <person name="Nagy L.G."/>
            <person name="Floudas D."/>
            <person name="Copeland A."/>
            <person name="Barry K.W."/>
            <person name="Cichocki N."/>
            <person name="Veneault-Fourrey C."/>
            <person name="LaButti K."/>
            <person name="Lindquist E.A."/>
            <person name="Lipzen A."/>
            <person name="Lundell T."/>
            <person name="Morin E."/>
            <person name="Murat C."/>
            <person name="Riley R."/>
            <person name="Ohm R."/>
            <person name="Sun H."/>
            <person name="Tunlid A."/>
            <person name="Henrissat B."/>
            <person name="Grigoriev I.V."/>
            <person name="Hibbett D.S."/>
            <person name="Martin F."/>
        </authorList>
    </citation>
    <scope>NUCLEOTIDE SEQUENCE [LARGE SCALE GENOMIC DNA]</scope>
    <source>
        <strain evidence="3">h7</strain>
    </source>
</reference>
<dbReference type="Proteomes" id="UP000053424">
    <property type="component" value="Unassembled WGS sequence"/>
</dbReference>
<organism evidence="2 3">
    <name type="scientific">Hebeloma cylindrosporum</name>
    <dbReference type="NCBI Taxonomy" id="76867"/>
    <lineage>
        <taxon>Eukaryota</taxon>
        <taxon>Fungi</taxon>
        <taxon>Dikarya</taxon>
        <taxon>Basidiomycota</taxon>
        <taxon>Agaricomycotina</taxon>
        <taxon>Agaricomycetes</taxon>
        <taxon>Agaricomycetidae</taxon>
        <taxon>Agaricales</taxon>
        <taxon>Agaricineae</taxon>
        <taxon>Hymenogastraceae</taxon>
        <taxon>Hebeloma</taxon>
    </lineage>
</organism>
<protein>
    <submittedName>
        <fullName evidence="2">Uncharacterized protein</fullName>
    </submittedName>
</protein>
<feature type="region of interest" description="Disordered" evidence="1">
    <location>
        <begin position="1113"/>
        <end position="1134"/>
    </location>
</feature>
<gene>
    <name evidence="2" type="ORF">M413DRAFT_66340</name>
</gene>
<evidence type="ECO:0000256" key="1">
    <source>
        <dbReference type="SAM" id="MobiDB-lite"/>
    </source>
</evidence>
<dbReference type="EMBL" id="KN831772">
    <property type="protein sequence ID" value="KIM45743.1"/>
    <property type="molecule type" value="Genomic_DNA"/>
</dbReference>
<sequence>MSLKVIARHRDATKKAEIATFDEWMAMRERLHEPQEEIAGRSEPEEKEEDLPEEVAPRKCRRIDVPHPTGDASQEPQGEYIPPLGVIDANHENLNGGVGGNHHGMPPLPQPQYDSDVDEEDETQDKPNESDEDEQNNLGQVLGDEAMGTPEPDIEVNGPQMEEPGPHVLNPSRIEHLRFAQEFIHGVSHATLDNGRLDDLTIDYLRYPDEAAIDISDPDTLISFNVFLSCKNASEQTYTDVRDSILMRYPDSGMLSYHDVKNLVAKITGVCAVYDDMSINGCHAFTGPFVDLQSCHVCSEPRYDPDEFASSGKEVSRQQACTILLGPQLQALRRSLQGARAILYRDRKIMEIIEASNAANPDEFIYDDIFCGEHVMDLCETLTEDDMTVVFSIDGAQLYQNKKSDTWIAIWIVMDYDPTTRYKKKHFFPALIIPGPHKPKHIDSYTFRSFHHLSALQHENDGAGLSVWDAKKECVITSKIALIGGLADAVGLTELDGRVGHHGAQGCRIGCEMMGMHKPNSGHYYAVHLTPINPDGPIRHDFDFRSPTVGSERDTPEDYAAKIATLLSSVNQNDYEQNRKATGLSKPSIISGLEPTLTVPVPLCFSVDLMHLIMNIGELLMSHWRGTMTFNHATDNKLMWDWATLTGNTWTQHGKLVAAATKYFPSSFHRPPRNPAEKISSGYKATEWYLYIFGIGPRFFRTVLPRKYWRNFCKLVHGMRGVIQRRITGKQVREAHSFFVQFVEEYELLYYQRRMDHIHYCRPCIHTLLHICPEITRVGPGAYITQFPLECAIGDLGQSIRQPATPFANLAQVALRQAQANALKVLFPELDKTSTPFLPRLSHDLGQGSVLLRPRDRYIKNLAGPPQIAINAAVGQSALRKWGRLRLPNGQVARSMYSESRRGGPNKRNTCNVKVKFNGNIAFAEVQFYFLVENAEQKLDAFALTSLYGPPDADILEDSYHTLWACAYTGDDNLEVIPVSSIISVISMQPLPPKAGDPENLWFVVEKSGLDDIEITGYGIPQPFGSARNPFGAMTTTGHHGPGTLSTAASSYNVDHTLATATHHNLLGSGNQAYGSLYEAHVGLKHRYDLQKELVSDLKGELAALRWQVLEQPTKSGRDHSNHESESQNRPTTVEIPVLPTPATLERDDYPDVPYWTKQEWDTFVERRKLANKNPPWNAFLTDKHGEGLSKQRYNELWADAKLAFNSLYYHRFDPTSWSKKTDLAATYLYNTITAKYPEFRLCEGNWKIHLWTTERYPDWVKNVRKAGGLKRAYRYPMAFPH</sequence>
<keyword evidence="3" id="KW-1185">Reference proteome</keyword>
<feature type="compositionally biased region" description="Basic and acidic residues" evidence="1">
    <location>
        <begin position="29"/>
        <end position="44"/>
    </location>
</feature>
<evidence type="ECO:0000313" key="2">
    <source>
        <dbReference type="EMBL" id="KIM45743.1"/>
    </source>
</evidence>
<name>A0A0C2Y7C2_HEBCY</name>
<dbReference type="STRING" id="686832.A0A0C2Y7C2"/>
<proteinExistence type="predicted"/>
<dbReference type="OrthoDB" id="2669721at2759"/>
<feature type="region of interest" description="Disordered" evidence="1">
    <location>
        <begin position="29"/>
        <end position="136"/>
    </location>
</feature>
<feature type="compositionally biased region" description="Basic and acidic residues" evidence="1">
    <location>
        <begin position="1116"/>
        <end position="1127"/>
    </location>
</feature>
<dbReference type="HOGENOM" id="CLU_007337_0_2_1"/>
<accession>A0A0C2Y7C2</accession>